<dbReference type="PANTHER" id="PTHR24100:SF151">
    <property type="entry name" value="ICOS LIGAND"/>
    <property type="match status" value="1"/>
</dbReference>
<dbReference type="Pfam" id="PF07686">
    <property type="entry name" value="V-set"/>
    <property type="match status" value="1"/>
</dbReference>
<keyword evidence="5" id="KW-0325">Glycoprotein</keyword>
<dbReference type="PROSITE" id="PS50835">
    <property type="entry name" value="IG_LIKE"/>
    <property type="match status" value="1"/>
</dbReference>
<organism evidence="9 10">
    <name type="scientific">Channa striata</name>
    <name type="common">Snakehead murrel</name>
    <name type="synonym">Ophicephalus striatus</name>
    <dbReference type="NCBI Taxonomy" id="64152"/>
    <lineage>
        <taxon>Eukaryota</taxon>
        <taxon>Metazoa</taxon>
        <taxon>Chordata</taxon>
        <taxon>Craniata</taxon>
        <taxon>Vertebrata</taxon>
        <taxon>Euteleostomi</taxon>
        <taxon>Actinopterygii</taxon>
        <taxon>Neopterygii</taxon>
        <taxon>Teleostei</taxon>
        <taxon>Neoteleostei</taxon>
        <taxon>Acanthomorphata</taxon>
        <taxon>Anabantaria</taxon>
        <taxon>Anabantiformes</taxon>
        <taxon>Channoidei</taxon>
        <taxon>Channidae</taxon>
        <taxon>Channa</taxon>
    </lineage>
</organism>
<keyword evidence="7" id="KW-1133">Transmembrane helix</keyword>
<dbReference type="Gene3D" id="2.60.40.10">
    <property type="entry name" value="Immunoglobulins"/>
    <property type="match status" value="1"/>
</dbReference>
<dbReference type="PANTHER" id="PTHR24100">
    <property type="entry name" value="BUTYROPHILIN"/>
    <property type="match status" value="1"/>
</dbReference>
<evidence type="ECO:0000259" key="8">
    <source>
        <dbReference type="PROSITE" id="PS50835"/>
    </source>
</evidence>
<dbReference type="SUPFAM" id="SSF48726">
    <property type="entry name" value="Immunoglobulin"/>
    <property type="match status" value="1"/>
</dbReference>
<comment type="subcellular location">
    <subcellularLocation>
        <location evidence="1">Membrane</location>
    </subcellularLocation>
</comment>
<keyword evidence="4" id="KW-1015">Disulfide bond</keyword>
<proteinExistence type="predicted"/>
<keyword evidence="6" id="KW-0393">Immunoglobulin domain</keyword>
<dbReference type="GO" id="GO:0001817">
    <property type="term" value="P:regulation of cytokine production"/>
    <property type="evidence" value="ECO:0007669"/>
    <property type="project" value="TreeGrafter"/>
</dbReference>
<evidence type="ECO:0000313" key="9">
    <source>
        <dbReference type="EMBL" id="KAK2863318.1"/>
    </source>
</evidence>
<evidence type="ECO:0000313" key="10">
    <source>
        <dbReference type="Proteomes" id="UP001187415"/>
    </source>
</evidence>
<dbReference type="InterPro" id="IPR007110">
    <property type="entry name" value="Ig-like_dom"/>
</dbReference>
<dbReference type="InterPro" id="IPR003599">
    <property type="entry name" value="Ig_sub"/>
</dbReference>
<sequence length="237" mass="26683">MSTVNVDLDGLGFTFSLFTFSFPLAFLCWTSVEAQSRVIGSIQPIVAAPGDDVILPCHLEPQLNVESLTVEWSKPDLKPDPSDPLSRVRYVHLYRDRREVVDMKVPSYIRRTQLFTDDLKNGNISLRIINVTLEDSGKYRCFIPKLRSNMKYSFVQLVIEPDYVQTWTTEMPLQTPGPKEEVDDTGQPSRSHLIPAVFFSVVLILAVGGIAVCSIKSNLQKQQSSCKNLDFLLGKKT</sequence>
<dbReference type="SMART" id="SM00409">
    <property type="entry name" value="IG"/>
    <property type="match status" value="1"/>
</dbReference>
<gene>
    <name evidence="9" type="ORF">Q5P01_002851</name>
</gene>
<dbReference type="InterPro" id="IPR050504">
    <property type="entry name" value="IgSF_BTN/MOG"/>
</dbReference>
<reference evidence="9" key="1">
    <citation type="submission" date="2023-07" db="EMBL/GenBank/DDBJ databases">
        <title>Chromosome-level Genome Assembly of Striped Snakehead (Channa striata).</title>
        <authorList>
            <person name="Liu H."/>
        </authorList>
    </citation>
    <scope>NUCLEOTIDE SEQUENCE</scope>
    <source>
        <strain evidence="9">Gz</strain>
        <tissue evidence="9">Muscle</tissue>
    </source>
</reference>
<dbReference type="GO" id="GO:0009897">
    <property type="term" value="C:external side of plasma membrane"/>
    <property type="evidence" value="ECO:0007669"/>
    <property type="project" value="TreeGrafter"/>
</dbReference>
<dbReference type="GO" id="GO:1903037">
    <property type="term" value="P:regulation of leukocyte cell-cell adhesion"/>
    <property type="evidence" value="ECO:0007669"/>
    <property type="project" value="UniProtKB-ARBA"/>
</dbReference>
<keyword evidence="7" id="KW-0812">Transmembrane</keyword>
<dbReference type="GO" id="GO:0050852">
    <property type="term" value="P:T cell receptor signaling pathway"/>
    <property type="evidence" value="ECO:0007669"/>
    <property type="project" value="TreeGrafter"/>
</dbReference>
<dbReference type="Proteomes" id="UP001187415">
    <property type="component" value="Unassembled WGS sequence"/>
</dbReference>
<keyword evidence="10" id="KW-1185">Reference proteome</keyword>
<evidence type="ECO:0000256" key="5">
    <source>
        <dbReference type="ARBA" id="ARBA00023180"/>
    </source>
</evidence>
<dbReference type="EMBL" id="JAUPFM010000001">
    <property type="protein sequence ID" value="KAK2863318.1"/>
    <property type="molecule type" value="Genomic_DNA"/>
</dbReference>
<protein>
    <recommendedName>
        <fullName evidence="8">Ig-like domain-containing protein</fullName>
    </recommendedName>
</protein>
<evidence type="ECO:0000256" key="7">
    <source>
        <dbReference type="SAM" id="Phobius"/>
    </source>
</evidence>
<dbReference type="FunFam" id="2.60.40.10:FF:000142">
    <property type="entry name" value="V-set domain-containing T-cell activation inhibitor 1"/>
    <property type="match status" value="1"/>
</dbReference>
<feature type="domain" description="Ig-like" evidence="8">
    <location>
        <begin position="36"/>
        <end position="153"/>
    </location>
</feature>
<feature type="transmembrane region" description="Helical" evidence="7">
    <location>
        <begin position="193"/>
        <end position="212"/>
    </location>
</feature>
<accession>A0AA88P1M3</accession>
<dbReference type="InterPro" id="IPR013783">
    <property type="entry name" value="Ig-like_fold"/>
</dbReference>
<keyword evidence="3 7" id="KW-0472">Membrane</keyword>
<evidence type="ECO:0000256" key="3">
    <source>
        <dbReference type="ARBA" id="ARBA00023136"/>
    </source>
</evidence>
<evidence type="ECO:0000256" key="1">
    <source>
        <dbReference type="ARBA" id="ARBA00004370"/>
    </source>
</evidence>
<comment type="caution">
    <text evidence="9">The sequence shown here is derived from an EMBL/GenBank/DDBJ whole genome shotgun (WGS) entry which is preliminary data.</text>
</comment>
<evidence type="ECO:0000256" key="6">
    <source>
        <dbReference type="ARBA" id="ARBA00023319"/>
    </source>
</evidence>
<keyword evidence="2" id="KW-0732">Signal</keyword>
<dbReference type="GO" id="GO:0005102">
    <property type="term" value="F:signaling receptor binding"/>
    <property type="evidence" value="ECO:0007669"/>
    <property type="project" value="TreeGrafter"/>
</dbReference>
<dbReference type="InterPro" id="IPR036179">
    <property type="entry name" value="Ig-like_dom_sf"/>
</dbReference>
<dbReference type="InterPro" id="IPR013106">
    <property type="entry name" value="Ig_V-set"/>
</dbReference>
<feature type="transmembrane region" description="Helical" evidence="7">
    <location>
        <begin position="12"/>
        <end position="32"/>
    </location>
</feature>
<name>A0AA88P1M3_CHASR</name>
<dbReference type="GO" id="GO:0050863">
    <property type="term" value="P:regulation of T cell activation"/>
    <property type="evidence" value="ECO:0007669"/>
    <property type="project" value="UniProtKB-ARBA"/>
</dbReference>
<evidence type="ECO:0000256" key="4">
    <source>
        <dbReference type="ARBA" id="ARBA00023157"/>
    </source>
</evidence>
<evidence type="ECO:0000256" key="2">
    <source>
        <dbReference type="ARBA" id="ARBA00022729"/>
    </source>
</evidence>
<dbReference type="AlphaFoldDB" id="A0AA88P1M3"/>